<gene>
    <name evidence="1" type="ORF">F7R25_33660</name>
</gene>
<dbReference type="EMBL" id="VZOK01000090">
    <property type="protein sequence ID" value="KAB0632305.1"/>
    <property type="molecule type" value="Genomic_DNA"/>
</dbReference>
<organism evidence="1 2">
    <name type="scientific">Burkholderia stagnalis</name>
    <dbReference type="NCBI Taxonomy" id="1503054"/>
    <lineage>
        <taxon>Bacteria</taxon>
        <taxon>Pseudomonadati</taxon>
        <taxon>Pseudomonadota</taxon>
        <taxon>Betaproteobacteria</taxon>
        <taxon>Burkholderiales</taxon>
        <taxon>Burkholderiaceae</taxon>
        <taxon>Burkholderia</taxon>
        <taxon>Burkholderia cepacia complex</taxon>
    </lineage>
</organism>
<sequence>MAMRARRAPPWRRFVVDRNVETGMPPPGVAPADRSGKFYRFCNRGEEEEPRALRAAARARVQNI</sequence>
<proteinExistence type="predicted"/>
<protein>
    <submittedName>
        <fullName evidence="1">Uncharacterized protein</fullName>
    </submittedName>
</protein>
<name>A0A6L3MM47_9BURK</name>
<dbReference type="RefSeq" id="WP_150999345.1">
    <property type="nucleotide sequence ID" value="NZ_CP013460.1"/>
</dbReference>
<evidence type="ECO:0000313" key="2">
    <source>
        <dbReference type="Proteomes" id="UP000473470"/>
    </source>
</evidence>
<comment type="caution">
    <text evidence="1">The sequence shown here is derived from an EMBL/GenBank/DDBJ whole genome shotgun (WGS) entry which is preliminary data.</text>
</comment>
<evidence type="ECO:0000313" key="1">
    <source>
        <dbReference type="EMBL" id="KAB0632305.1"/>
    </source>
</evidence>
<dbReference type="AlphaFoldDB" id="A0A6L3MM47"/>
<accession>A0A6L3MM47</accession>
<dbReference type="Proteomes" id="UP000473470">
    <property type="component" value="Unassembled WGS sequence"/>
</dbReference>
<reference evidence="1 2" key="1">
    <citation type="submission" date="2019-09" db="EMBL/GenBank/DDBJ databases">
        <title>Draft genome sequences of 48 bacterial type strains from the CCUG.</title>
        <authorList>
            <person name="Tunovic T."/>
            <person name="Pineiro-Iglesias B."/>
            <person name="Unosson C."/>
            <person name="Inganas E."/>
            <person name="Ohlen M."/>
            <person name="Cardew S."/>
            <person name="Jensie-Markopoulos S."/>
            <person name="Salva-Serra F."/>
            <person name="Jaen-Luchoro D."/>
            <person name="Karlsson R."/>
            <person name="Svensson-Stadler L."/>
            <person name="Chun J."/>
            <person name="Moore E."/>
        </authorList>
    </citation>
    <scope>NUCLEOTIDE SEQUENCE [LARGE SCALE GENOMIC DNA]</scope>
    <source>
        <strain evidence="1 2">CCUG 65686</strain>
    </source>
</reference>